<dbReference type="GO" id="GO:0005524">
    <property type="term" value="F:ATP binding"/>
    <property type="evidence" value="ECO:0007669"/>
    <property type="project" value="UniProtKB-KW"/>
</dbReference>
<dbReference type="PANTHER" id="PTHR43071:SF1">
    <property type="entry name" value="2-AMINO-4-HYDROXY-6-HYDROXYMETHYLDIHYDROPTERIDINE PYROPHOSPHOKINASE"/>
    <property type="match status" value="1"/>
</dbReference>
<evidence type="ECO:0000256" key="11">
    <source>
        <dbReference type="ARBA" id="ARBA00029766"/>
    </source>
</evidence>
<dbReference type="GO" id="GO:0003848">
    <property type="term" value="F:2-amino-4-hydroxy-6-hydroxymethyldihydropteridine diphosphokinase activity"/>
    <property type="evidence" value="ECO:0007669"/>
    <property type="project" value="UniProtKB-EC"/>
</dbReference>
<comment type="pathway">
    <text evidence="1">Cofactor biosynthesis; tetrahydrofolate biosynthesis; 2-amino-4-hydroxy-6-hydroxymethyl-7,8-dihydropteridine diphosphate from 7,8-dihydroneopterin triphosphate: step 4/4.</text>
</comment>
<dbReference type="Gene3D" id="3.30.70.560">
    <property type="entry name" value="7,8-Dihydro-6-hydroxymethylpterin-pyrophosphokinase HPPK"/>
    <property type="match status" value="1"/>
</dbReference>
<evidence type="ECO:0000256" key="12">
    <source>
        <dbReference type="ARBA" id="ARBA00033413"/>
    </source>
</evidence>
<evidence type="ECO:0000313" key="15">
    <source>
        <dbReference type="Proteomes" id="UP000771749"/>
    </source>
</evidence>
<dbReference type="PANTHER" id="PTHR43071">
    <property type="entry name" value="2-AMINO-4-HYDROXY-6-HYDROXYMETHYLDIHYDROPTERIDINE PYROPHOSPHOKINASE"/>
    <property type="match status" value="1"/>
</dbReference>
<evidence type="ECO:0000256" key="2">
    <source>
        <dbReference type="ARBA" id="ARBA00005810"/>
    </source>
</evidence>
<proteinExistence type="inferred from homology"/>
<dbReference type="EMBL" id="JADIMJ010000065">
    <property type="protein sequence ID" value="MBO8453955.1"/>
    <property type="molecule type" value="Genomic_DNA"/>
</dbReference>
<comment type="function">
    <text evidence="10">Catalyzes the transfer of pyrophosphate from adenosine triphosphate (ATP) to 6-hydroxymethyl-7,8-dihydropterin, an enzymatic step in folate biosynthesis pathway.</text>
</comment>
<gene>
    <name evidence="14" type="primary">folK</name>
    <name evidence="14" type="ORF">IAC07_04425</name>
</gene>
<evidence type="ECO:0000256" key="8">
    <source>
        <dbReference type="ARBA" id="ARBA00022840"/>
    </source>
</evidence>
<evidence type="ECO:0000256" key="9">
    <source>
        <dbReference type="ARBA" id="ARBA00022909"/>
    </source>
</evidence>
<evidence type="ECO:0000313" key="14">
    <source>
        <dbReference type="EMBL" id="MBO8453955.1"/>
    </source>
</evidence>
<evidence type="ECO:0000256" key="4">
    <source>
        <dbReference type="ARBA" id="ARBA00016218"/>
    </source>
</evidence>
<feature type="domain" description="7,8-dihydro-6-hydroxymethylpterin-pyrophosphokinase" evidence="13">
    <location>
        <begin position="9"/>
        <end position="145"/>
    </location>
</feature>
<dbReference type="NCBIfam" id="TIGR01498">
    <property type="entry name" value="folK"/>
    <property type="match status" value="1"/>
</dbReference>
<evidence type="ECO:0000256" key="1">
    <source>
        <dbReference type="ARBA" id="ARBA00005051"/>
    </source>
</evidence>
<keyword evidence="6" id="KW-0547">Nucleotide-binding</keyword>
<name>A0A940IGI5_9BACT</name>
<evidence type="ECO:0000256" key="5">
    <source>
        <dbReference type="ARBA" id="ARBA00022679"/>
    </source>
</evidence>
<protein>
    <recommendedName>
        <fullName evidence="4">2-amino-4-hydroxy-6-hydroxymethyldihydropteridine pyrophosphokinase</fullName>
        <ecNumber evidence="3">2.7.6.3</ecNumber>
    </recommendedName>
    <alternativeName>
        <fullName evidence="11">6-hydroxymethyl-7,8-dihydropterin pyrophosphokinase</fullName>
    </alternativeName>
    <alternativeName>
        <fullName evidence="12">7,8-dihydro-6-hydroxymethylpterin-pyrophosphokinase</fullName>
    </alternativeName>
</protein>
<dbReference type="EC" id="2.7.6.3" evidence="3"/>
<evidence type="ECO:0000256" key="10">
    <source>
        <dbReference type="ARBA" id="ARBA00029409"/>
    </source>
</evidence>
<keyword evidence="5 14" id="KW-0808">Transferase</keyword>
<keyword evidence="8" id="KW-0067">ATP-binding</keyword>
<reference evidence="14" key="1">
    <citation type="submission" date="2020-10" db="EMBL/GenBank/DDBJ databases">
        <authorList>
            <person name="Gilroy R."/>
        </authorList>
    </citation>
    <scope>NUCLEOTIDE SEQUENCE</scope>
    <source>
        <strain evidence="14">F1-3629</strain>
    </source>
</reference>
<dbReference type="GO" id="GO:0046656">
    <property type="term" value="P:folic acid biosynthetic process"/>
    <property type="evidence" value="ECO:0007669"/>
    <property type="project" value="UniProtKB-KW"/>
</dbReference>
<organism evidence="14 15">
    <name type="scientific">Candidatus Cryptobacteroides gallistercoris</name>
    <dbReference type="NCBI Taxonomy" id="2840765"/>
    <lineage>
        <taxon>Bacteria</taxon>
        <taxon>Pseudomonadati</taxon>
        <taxon>Bacteroidota</taxon>
        <taxon>Bacteroidia</taxon>
        <taxon>Bacteroidales</taxon>
        <taxon>Candidatus Cryptobacteroides</taxon>
    </lineage>
</organism>
<dbReference type="Pfam" id="PF01288">
    <property type="entry name" value="HPPK"/>
    <property type="match status" value="1"/>
</dbReference>
<evidence type="ECO:0000256" key="3">
    <source>
        <dbReference type="ARBA" id="ARBA00013253"/>
    </source>
</evidence>
<dbReference type="GO" id="GO:0016301">
    <property type="term" value="F:kinase activity"/>
    <property type="evidence" value="ECO:0007669"/>
    <property type="project" value="UniProtKB-KW"/>
</dbReference>
<accession>A0A940IGI5</accession>
<comment type="caution">
    <text evidence="14">The sequence shown here is derived from an EMBL/GenBank/DDBJ whole genome shotgun (WGS) entry which is preliminary data.</text>
</comment>
<comment type="similarity">
    <text evidence="2">Belongs to the HPPK family.</text>
</comment>
<evidence type="ECO:0000256" key="7">
    <source>
        <dbReference type="ARBA" id="ARBA00022777"/>
    </source>
</evidence>
<dbReference type="AlphaFoldDB" id="A0A940IGI5"/>
<dbReference type="InterPro" id="IPR000550">
    <property type="entry name" value="Hppk"/>
</dbReference>
<sequence length="158" mass="18157">MERTCKEVYFSLGANIGNRRQNMEAAIRMMSAAFGRGYERISSFVETDPWGFESEDKFLNCVVVYSLDMPCREILGVCKAIESRLGRDVSEPKFDEGGKRIYESRAIDIDILFCGEETVDEPDLKVPHHLMRERDFVMVPLREVADGSIVSHFPEIFY</sequence>
<keyword evidence="7" id="KW-0418">Kinase</keyword>
<dbReference type="InterPro" id="IPR035907">
    <property type="entry name" value="Hppk_sf"/>
</dbReference>
<reference evidence="14" key="2">
    <citation type="journal article" date="2021" name="PeerJ">
        <title>Extensive microbial diversity within the chicken gut microbiome revealed by metagenomics and culture.</title>
        <authorList>
            <person name="Gilroy R."/>
            <person name="Ravi A."/>
            <person name="Getino M."/>
            <person name="Pursley I."/>
            <person name="Horton D.L."/>
            <person name="Alikhan N.F."/>
            <person name="Baker D."/>
            <person name="Gharbi K."/>
            <person name="Hall N."/>
            <person name="Watson M."/>
            <person name="Adriaenssens E.M."/>
            <person name="Foster-Nyarko E."/>
            <person name="Jarju S."/>
            <person name="Secka A."/>
            <person name="Antonio M."/>
            <person name="Oren A."/>
            <person name="Chaudhuri R.R."/>
            <person name="La Ragione R."/>
            <person name="Hildebrand F."/>
            <person name="Pallen M.J."/>
        </authorList>
    </citation>
    <scope>NUCLEOTIDE SEQUENCE</scope>
    <source>
        <strain evidence="14">F1-3629</strain>
    </source>
</reference>
<keyword evidence="9" id="KW-0289">Folate biosynthesis</keyword>
<dbReference type="Proteomes" id="UP000771749">
    <property type="component" value="Unassembled WGS sequence"/>
</dbReference>
<dbReference type="CDD" id="cd00483">
    <property type="entry name" value="HPPK"/>
    <property type="match status" value="1"/>
</dbReference>
<dbReference type="SUPFAM" id="SSF55083">
    <property type="entry name" value="6-hydroxymethyl-7,8-dihydropterin pyrophosphokinase, HPPK"/>
    <property type="match status" value="1"/>
</dbReference>
<evidence type="ECO:0000256" key="6">
    <source>
        <dbReference type="ARBA" id="ARBA00022741"/>
    </source>
</evidence>
<evidence type="ECO:0000259" key="13">
    <source>
        <dbReference type="Pfam" id="PF01288"/>
    </source>
</evidence>